<evidence type="ECO:0000313" key="1">
    <source>
        <dbReference type="EMBL" id="CAB4128591.1"/>
    </source>
</evidence>
<dbReference type="EMBL" id="LR798264">
    <property type="protein sequence ID" value="CAB5218349.1"/>
    <property type="molecule type" value="Genomic_DNA"/>
</dbReference>
<proteinExistence type="predicted"/>
<gene>
    <name evidence="1" type="ORF">UFOVP107_45</name>
    <name evidence="2" type="ORF">UFOVP214_6</name>
</gene>
<dbReference type="EMBL" id="LR796224">
    <property type="protein sequence ID" value="CAB4128591.1"/>
    <property type="molecule type" value="Genomic_DNA"/>
</dbReference>
<sequence>MTAQQEYEFALLSFWYQRAERRGDQVGMASYNRRIFKLISAAYPWYYKALPETVRGE</sequence>
<name>A0A6J7WJW6_9CAUD</name>
<protein>
    <submittedName>
        <fullName evidence="2">Uncharacterized protein</fullName>
    </submittedName>
</protein>
<evidence type="ECO:0000313" key="2">
    <source>
        <dbReference type="EMBL" id="CAB5218349.1"/>
    </source>
</evidence>
<accession>A0A6J7WJW6</accession>
<reference evidence="2" key="1">
    <citation type="submission" date="2020-05" db="EMBL/GenBank/DDBJ databases">
        <authorList>
            <person name="Chiriac C."/>
            <person name="Salcher M."/>
            <person name="Ghai R."/>
            <person name="Kavagutti S V."/>
        </authorList>
    </citation>
    <scope>NUCLEOTIDE SEQUENCE</scope>
</reference>
<organism evidence="2">
    <name type="scientific">uncultured Caudovirales phage</name>
    <dbReference type="NCBI Taxonomy" id="2100421"/>
    <lineage>
        <taxon>Viruses</taxon>
        <taxon>Duplodnaviria</taxon>
        <taxon>Heunggongvirae</taxon>
        <taxon>Uroviricota</taxon>
        <taxon>Caudoviricetes</taxon>
        <taxon>Peduoviridae</taxon>
        <taxon>Maltschvirus</taxon>
        <taxon>Maltschvirus maltsch</taxon>
    </lineage>
</organism>